<dbReference type="InterPro" id="IPR000812">
    <property type="entry name" value="TFIIB"/>
</dbReference>
<keyword evidence="2" id="KW-0804">Transcription</keyword>
<name>A0A6D2L814_9BRAS</name>
<dbReference type="SUPFAM" id="SSF47954">
    <property type="entry name" value="Cyclin-like"/>
    <property type="match status" value="2"/>
</dbReference>
<feature type="domain" description="Transcription factor TFIIB cyclin-like" evidence="4">
    <location>
        <begin position="190"/>
        <end position="274"/>
    </location>
</feature>
<dbReference type="GO" id="GO:0097550">
    <property type="term" value="C:transcription preinitiation complex"/>
    <property type="evidence" value="ECO:0007669"/>
    <property type="project" value="TreeGrafter"/>
</dbReference>
<dbReference type="Gene3D" id="1.10.472.10">
    <property type="entry name" value="Cyclin-like"/>
    <property type="match status" value="2"/>
</dbReference>
<dbReference type="GO" id="GO:0070897">
    <property type="term" value="P:transcription preinitiation complex assembly"/>
    <property type="evidence" value="ECO:0007669"/>
    <property type="project" value="InterPro"/>
</dbReference>
<keyword evidence="1" id="KW-0805">Transcription regulation</keyword>
<dbReference type="PRINTS" id="PR00685">
    <property type="entry name" value="TIFACTORIIB"/>
</dbReference>
<evidence type="ECO:0000256" key="3">
    <source>
        <dbReference type="SAM" id="MobiDB-lite"/>
    </source>
</evidence>
<dbReference type="GO" id="GO:0017025">
    <property type="term" value="F:TBP-class protein binding"/>
    <property type="evidence" value="ECO:0007669"/>
    <property type="project" value="InterPro"/>
</dbReference>
<evidence type="ECO:0000259" key="4">
    <source>
        <dbReference type="Pfam" id="PF00382"/>
    </source>
</evidence>
<accession>A0A6D2L814</accession>
<dbReference type="PANTHER" id="PTHR11618:SF79">
    <property type="entry name" value="CYCLIN FAMILY PROTEIN"/>
    <property type="match status" value="1"/>
</dbReference>
<reference evidence="5" key="1">
    <citation type="submission" date="2020-01" db="EMBL/GenBank/DDBJ databases">
        <authorList>
            <person name="Mishra B."/>
        </authorList>
    </citation>
    <scope>NUCLEOTIDE SEQUENCE [LARGE SCALE GENOMIC DNA]</scope>
</reference>
<keyword evidence="6" id="KW-1185">Reference proteome</keyword>
<feature type="compositionally biased region" description="Polar residues" evidence="3">
    <location>
        <begin position="54"/>
        <end position="70"/>
    </location>
</feature>
<evidence type="ECO:0000256" key="2">
    <source>
        <dbReference type="ARBA" id="ARBA00023163"/>
    </source>
</evidence>
<dbReference type="AlphaFoldDB" id="A0A6D2L814"/>
<dbReference type="GO" id="GO:0005634">
    <property type="term" value="C:nucleus"/>
    <property type="evidence" value="ECO:0007669"/>
    <property type="project" value="TreeGrafter"/>
</dbReference>
<evidence type="ECO:0000313" key="5">
    <source>
        <dbReference type="EMBL" id="CAA7060583.1"/>
    </source>
</evidence>
<comment type="caution">
    <text evidence="5">The sequence shown here is derived from an EMBL/GenBank/DDBJ whole genome shotgun (WGS) entry which is preliminary data.</text>
</comment>
<dbReference type="Pfam" id="PF00382">
    <property type="entry name" value="TFIIB"/>
    <property type="match status" value="2"/>
</dbReference>
<dbReference type="Proteomes" id="UP000467841">
    <property type="component" value="Unassembled WGS sequence"/>
</dbReference>
<organism evidence="5 6">
    <name type="scientific">Microthlaspi erraticum</name>
    <dbReference type="NCBI Taxonomy" id="1685480"/>
    <lineage>
        <taxon>Eukaryota</taxon>
        <taxon>Viridiplantae</taxon>
        <taxon>Streptophyta</taxon>
        <taxon>Embryophyta</taxon>
        <taxon>Tracheophyta</taxon>
        <taxon>Spermatophyta</taxon>
        <taxon>Magnoliopsida</taxon>
        <taxon>eudicotyledons</taxon>
        <taxon>Gunneridae</taxon>
        <taxon>Pentapetalae</taxon>
        <taxon>rosids</taxon>
        <taxon>malvids</taxon>
        <taxon>Brassicales</taxon>
        <taxon>Brassicaceae</taxon>
        <taxon>Coluteocarpeae</taxon>
        <taxon>Microthlaspi</taxon>
    </lineage>
</organism>
<evidence type="ECO:0000256" key="1">
    <source>
        <dbReference type="ARBA" id="ARBA00023015"/>
    </source>
</evidence>
<dbReference type="OrthoDB" id="25790at2759"/>
<evidence type="ECO:0000313" key="6">
    <source>
        <dbReference type="Proteomes" id="UP000467841"/>
    </source>
</evidence>
<proteinExistence type="predicted"/>
<feature type="region of interest" description="Disordered" evidence="3">
    <location>
        <begin position="54"/>
        <end position="83"/>
    </location>
</feature>
<dbReference type="EMBL" id="CACVBM020001829">
    <property type="protein sequence ID" value="CAA7060583.1"/>
    <property type="molecule type" value="Genomic_DNA"/>
</dbReference>
<protein>
    <recommendedName>
        <fullName evidence="4">Transcription factor TFIIB cyclin-like domain-containing protein</fullName>
    </recommendedName>
</protein>
<sequence>MWDRDFDECRRRRRGCKSGILVDRVAMKTSCSECGLDYGLGDCGLSSVLPTDPKNSSDVGNLQSRGSNSLAAEPNNDSSDDLLADDQADLQNLGPDPVSLASMSDSLDLPPIVKNQANEIYQKVEYKGREKDRNAFFAACIYVACRQEDGMTRSIREICSVSNGATVPNVSKAVGVIADTLNIDKNWLMLIKATDLIKRFCFSLEMVDQAVQAAQQVAKNSESVERSSSPVSVAAAVVYVIGQFYDDKLMPQDVANATGVVTKTIVDTYNDLYPELSTIIPKWVATEEDLKILAKP</sequence>
<gene>
    <name evidence="5" type="ORF">MERR_LOCUS47819</name>
</gene>
<feature type="domain" description="Transcription factor TFIIB cyclin-like" evidence="4">
    <location>
        <begin position="101"/>
        <end position="163"/>
    </location>
</feature>
<dbReference type="PANTHER" id="PTHR11618">
    <property type="entry name" value="TRANSCRIPTION INITIATION FACTOR IIB-RELATED"/>
    <property type="match status" value="1"/>
</dbReference>
<dbReference type="InterPro" id="IPR036915">
    <property type="entry name" value="Cyclin-like_sf"/>
</dbReference>
<dbReference type="InterPro" id="IPR013150">
    <property type="entry name" value="TFIIB_cyclin"/>
</dbReference>